<name>A0A5J5AX75_9ASTE</name>
<reference evidence="1 2" key="1">
    <citation type="submission" date="2019-09" db="EMBL/GenBank/DDBJ databases">
        <title>A chromosome-level genome assembly of the Chinese tupelo Nyssa sinensis.</title>
        <authorList>
            <person name="Yang X."/>
            <person name="Kang M."/>
            <person name="Yang Y."/>
            <person name="Xiong H."/>
            <person name="Wang M."/>
            <person name="Zhang Z."/>
            <person name="Wang Z."/>
            <person name="Wu H."/>
            <person name="Ma T."/>
            <person name="Liu J."/>
            <person name="Xi Z."/>
        </authorList>
    </citation>
    <scope>NUCLEOTIDE SEQUENCE [LARGE SCALE GENOMIC DNA]</scope>
    <source>
        <strain evidence="1">J267</strain>
        <tissue evidence="1">Leaf</tissue>
    </source>
</reference>
<sequence length="97" mass="11305">MLGWIALMQVDRDRKTLTHLIGMIYIKPWQGPMWGIRMDGSSKIAFFVWTLPLETILTLNNLDSGPCLGLLRSRWLLVGECAKVRRFVRLQKLRCFL</sequence>
<keyword evidence="2" id="KW-1185">Reference proteome</keyword>
<evidence type="ECO:0000313" key="2">
    <source>
        <dbReference type="Proteomes" id="UP000325577"/>
    </source>
</evidence>
<dbReference type="Proteomes" id="UP000325577">
    <property type="component" value="Linkage Group LG17"/>
</dbReference>
<accession>A0A5J5AX75</accession>
<evidence type="ECO:0000313" key="1">
    <source>
        <dbReference type="EMBL" id="KAA8534928.1"/>
    </source>
</evidence>
<protein>
    <submittedName>
        <fullName evidence="1">Uncharacterized protein</fullName>
    </submittedName>
</protein>
<organism evidence="1 2">
    <name type="scientific">Nyssa sinensis</name>
    <dbReference type="NCBI Taxonomy" id="561372"/>
    <lineage>
        <taxon>Eukaryota</taxon>
        <taxon>Viridiplantae</taxon>
        <taxon>Streptophyta</taxon>
        <taxon>Embryophyta</taxon>
        <taxon>Tracheophyta</taxon>
        <taxon>Spermatophyta</taxon>
        <taxon>Magnoliopsida</taxon>
        <taxon>eudicotyledons</taxon>
        <taxon>Gunneridae</taxon>
        <taxon>Pentapetalae</taxon>
        <taxon>asterids</taxon>
        <taxon>Cornales</taxon>
        <taxon>Nyssaceae</taxon>
        <taxon>Nyssa</taxon>
    </lineage>
</organism>
<proteinExistence type="predicted"/>
<dbReference type="AlphaFoldDB" id="A0A5J5AX75"/>
<dbReference type="EMBL" id="CM018040">
    <property type="protein sequence ID" value="KAA8534928.1"/>
    <property type="molecule type" value="Genomic_DNA"/>
</dbReference>
<gene>
    <name evidence="1" type="ORF">F0562_029856</name>
</gene>